<dbReference type="Proteomes" id="UP000654471">
    <property type="component" value="Unassembled WGS sequence"/>
</dbReference>
<sequence length="531" mass="58419">MSGPRSIRGVLATDTQLGAGNVIERLLDHGVEHDEPTLTFDTRTDAQPAWQTLSLGELDRCIARRAGWLHAHGIGRRDVVAVCSAHAPDYVLTFFAANRLGAIPAFVNNRLDEGTGVAYLRHIKPTAILADPAHRTVWSPYDLGASRLYAVEDLADEHPEAQIPPYRHRADDPVVLTHSSGTTGMPKAVISTHASLFAGLRHWLRRPRAQGSERMLSVLPMHNSMLAAVLSALCNRSQFLQLSSQSGRRALEAIERWRPSGVYGFPGTWVEILALSPSHDQLRSVRAWWNTGDSAHEAHIRRLIGFGRHDEATSRGRRTVDGSSFVDGFGSSEMGHSQFSIIHRPDTDHYNRCIGRPHSFAEVRVLGGDGIPVPDGSVGQLAVRSPTLFAGYWNDSARSYRSHHDGFYLTGDFGYRDGAGYYYHVDRTADAIQTATGTRIYTTLVEEQILARCPGLLDCTVVASDVDGEPHTEILLTLRPEAQCDPELDYETHILGLLDAAVARTVKNVRIAGSRIPTGATGKVRKFQLRV</sequence>
<gene>
    <name evidence="3" type="ORF">GCM10010211_32850</name>
</gene>
<dbReference type="SUPFAM" id="SSF56801">
    <property type="entry name" value="Acetyl-CoA synthetase-like"/>
    <property type="match status" value="1"/>
</dbReference>
<dbReference type="Gene3D" id="3.40.50.12780">
    <property type="entry name" value="N-terminal domain of ligase-like"/>
    <property type="match status" value="1"/>
</dbReference>
<comment type="caution">
    <text evidence="3">The sequence shown here is derived from an EMBL/GenBank/DDBJ whole genome shotgun (WGS) entry which is preliminary data.</text>
</comment>
<protein>
    <submittedName>
        <fullName evidence="3">Fatty-acyl-CoA synthase</fullName>
    </submittedName>
</protein>
<dbReference type="RefSeq" id="WP_189300626.1">
    <property type="nucleotide sequence ID" value="NZ_BMRP01000010.1"/>
</dbReference>
<proteinExistence type="inferred from homology"/>
<dbReference type="InterPro" id="IPR042099">
    <property type="entry name" value="ANL_N_sf"/>
</dbReference>
<dbReference type="EMBL" id="BMRP01000010">
    <property type="protein sequence ID" value="GGU65167.1"/>
    <property type="molecule type" value="Genomic_DNA"/>
</dbReference>
<dbReference type="Pfam" id="PF00501">
    <property type="entry name" value="AMP-binding"/>
    <property type="match status" value="1"/>
</dbReference>
<evidence type="ECO:0000313" key="4">
    <source>
        <dbReference type="Proteomes" id="UP000654471"/>
    </source>
</evidence>
<feature type="domain" description="AMP-dependent synthetase/ligase" evidence="2">
    <location>
        <begin position="48"/>
        <end position="393"/>
    </location>
</feature>
<evidence type="ECO:0000259" key="2">
    <source>
        <dbReference type="Pfam" id="PF00501"/>
    </source>
</evidence>
<evidence type="ECO:0000313" key="3">
    <source>
        <dbReference type="EMBL" id="GGU65167.1"/>
    </source>
</evidence>
<reference evidence="4" key="1">
    <citation type="journal article" date="2019" name="Int. J. Syst. Evol. Microbiol.">
        <title>The Global Catalogue of Microorganisms (GCM) 10K type strain sequencing project: providing services to taxonomists for standard genome sequencing and annotation.</title>
        <authorList>
            <consortium name="The Broad Institute Genomics Platform"/>
            <consortium name="The Broad Institute Genome Sequencing Center for Infectious Disease"/>
            <person name="Wu L."/>
            <person name="Ma J."/>
        </authorList>
    </citation>
    <scope>NUCLEOTIDE SEQUENCE [LARGE SCALE GENOMIC DNA]</scope>
    <source>
        <strain evidence="4">JCM 3399</strain>
    </source>
</reference>
<keyword evidence="4" id="KW-1185">Reference proteome</keyword>
<dbReference type="InterPro" id="IPR020845">
    <property type="entry name" value="AMP-binding_CS"/>
</dbReference>
<dbReference type="PANTHER" id="PTHR43201">
    <property type="entry name" value="ACYL-COA SYNTHETASE"/>
    <property type="match status" value="1"/>
</dbReference>
<organism evidence="3 4">
    <name type="scientific">Streptomyces albospinus</name>
    <dbReference type="NCBI Taxonomy" id="285515"/>
    <lineage>
        <taxon>Bacteria</taxon>
        <taxon>Bacillati</taxon>
        <taxon>Actinomycetota</taxon>
        <taxon>Actinomycetes</taxon>
        <taxon>Kitasatosporales</taxon>
        <taxon>Streptomycetaceae</taxon>
        <taxon>Streptomyces</taxon>
    </lineage>
</organism>
<dbReference type="InterPro" id="IPR000873">
    <property type="entry name" value="AMP-dep_synth/lig_dom"/>
</dbReference>
<comment type="similarity">
    <text evidence="1">Belongs to the ATP-dependent AMP-binding enzyme family.</text>
</comment>
<accession>A0ABQ2V436</accession>
<dbReference type="CDD" id="cd04433">
    <property type="entry name" value="AFD_class_I"/>
    <property type="match status" value="1"/>
</dbReference>
<evidence type="ECO:0000256" key="1">
    <source>
        <dbReference type="ARBA" id="ARBA00006432"/>
    </source>
</evidence>
<dbReference type="PANTHER" id="PTHR43201:SF8">
    <property type="entry name" value="ACYL-COA SYNTHETASE FAMILY MEMBER 3"/>
    <property type="match status" value="1"/>
</dbReference>
<dbReference type="PROSITE" id="PS00455">
    <property type="entry name" value="AMP_BINDING"/>
    <property type="match status" value="1"/>
</dbReference>
<name>A0ABQ2V436_9ACTN</name>